<dbReference type="FunFam" id="1.10.287.1970:FF:000001">
    <property type="entry name" value="Alanine aminotransferase 2"/>
    <property type="match status" value="1"/>
</dbReference>
<dbReference type="InterPro" id="IPR045088">
    <property type="entry name" value="ALAT1/2-like"/>
</dbReference>
<dbReference type="SUPFAM" id="SSF53383">
    <property type="entry name" value="PLP-dependent transferases"/>
    <property type="match status" value="1"/>
</dbReference>
<evidence type="ECO:0000256" key="2">
    <source>
        <dbReference type="ARBA" id="ARBA00011738"/>
    </source>
</evidence>
<dbReference type="CDD" id="cd00609">
    <property type="entry name" value="AAT_like"/>
    <property type="match status" value="1"/>
</dbReference>
<gene>
    <name evidence="11" type="ORF">GNLVRS02_ARAD1A03696g</name>
</gene>
<evidence type="ECO:0000256" key="4">
    <source>
        <dbReference type="ARBA" id="ARBA00022679"/>
    </source>
</evidence>
<dbReference type="PANTHER" id="PTHR11751:SF29">
    <property type="entry name" value="ALANINE TRANSAMINASE"/>
    <property type="match status" value="1"/>
</dbReference>
<dbReference type="FunFam" id="3.90.1150.10:FF:000010">
    <property type="entry name" value="Alanine aminotransferase 2"/>
    <property type="match status" value="1"/>
</dbReference>
<comment type="similarity">
    <text evidence="6">Belongs to the class-I pyridoxal-phosphate-dependent aminotransferase family. Alanine aminotransferase subfamily.</text>
</comment>
<comment type="subunit">
    <text evidence="2">Homodimer.</text>
</comment>
<comment type="cofactor">
    <cofactor evidence="1">
        <name>pyridoxal 5'-phosphate</name>
        <dbReference type="ChEBI" id="CHEBI:597326"/>
    </cofactor>
</comment>
<reference evidence="11" key="2">
    <citation type="submission" date="2014-06" db="EMBL/GenBank/DDBJ databases">
        <title>The complete genome of Blastobotrys (Arxula) adeninivorans LS3 - a yeast of biotechnological interest.</title>
        <authorList>
            <person name="Kunze G."/>
            <person name="Gaillardin C."/>
            <person name="Czernicka M."/>
            <person name="Durrens P."/>
            <person name="Martin T."/>
            <person name="Boer E."/>
            <person name="Gabaldon T."/>
            <person name="Cruz J."/>
            <person name="Talla E."/>
            <person name="Marck C."/>
            <person name="Goffeau A."/>
            <person name="Barbe V."/>
            <person name="Baret P."/>
            <person name="Baronian K."/>
            <person name="Beier S."/>
            <person name="Bleykasten C."/>
            <person name="Bode R."/>
            <person name="Casaregola S."/>
            <person name="Despons L."/>
            <person name="Fairhead C."/>
            <person name="Giersberg M."/>
            <person name="Gierski P."/>
            <person name="Hahnel U."/>
            <person name="Hartmann A."/>
            <person name="Jankowska D."/>
            <person name="Jubin C."/>
            <person name="Jung P."/>
            <person name="Lafontaine I."/>
            <person name="Leh-Louis V."/>
            <person name="Lemaire M."/>
            <person name="Marcet-Houben M."/>
            <person name="Mascher M."/>
            <person name="Morel G."/>
            <person name="Richard G.-F."/>
            <person name="Riechen J."/>
            <person name="Sacerdot C."/>
            <person name="Sarkar A."/>
            <person name="Savel G."/>
            <person name="Schacherer J."/>
            <person name="Sherman D."/>
            <person name="Straub M.-L."/>
            <person name="Stein N."/>
            <person name="Thierry A."/>
            <person name="Trautwein-Schult A."/>
            <person name="Westhof E."/>
            <person name="Worch S."/>
            <person name="Dujon B."/>
            <person name="Souciet J.-L."/>
            <person name="Wincker P."/>
            <person name="Scholz U."/>
            <person name="Neuveglise N."/>
        </authorList>
    </citation>
    <scope>NUCLEOTIDE SEQUENCE</scope>
    <source>
        <strain evidence="11">LS3</strain>
    </source>
</reference>
<accession>A0A060SWX3</accession>
<evidence type="ECO:0000259" key="10">
    <source>
        <dbReference type="Pfam" id="PF00155"/>
    </source>
</evidence>
<evidence type="ECO:0000313" key="11">
    <source>
        <dbReference type="EMBL" id="CDP33188.1"/>
    </source>
</evidence>
<proteinExistence type="inferred from homology"/>
<dbReference type="Gene3D" id="3.90.1150.10">
    <property type="entry name" value="Aspartate Aminotransferase, domain 1"/>
    <property type="match status" value="1"/>
</dbReference>
<keyword evidence="4" id="KW-0808">Transferase</keyword>
<organism evidence="11">
    <name type="scientific">Blastobotrys adeninivorans</name>
    <name type="common">Yeast</name>
    <name type="synonym">Arxula adeninivorans</name>
    <dbReference type="NCBI Taxonomy" id="409370"/>
    <lineage>
        <taxon>Eukaryota</taxon>
        <taxon>Fungi</taxon>
        <taxon>Dikarya</taxon>
        <taxon>Ascomycota</taxon>
        <taxon>Saccharomycotina</taxon>
        <taxon>Dipodascomycetes</taxon>
        <taxon>Dipodascales</taxon>
        <taxon>Trichomonascaceae</taxon>
        <taxon>Blastobotrys</taxon>
    </lineage>
</organism>
<dbReference type="PANTHER" id="PTHR11751">
    <property type="entry name" value="ALANINE AMINOTRANSFERASE"/>
    <property type="match status" value="1"/>
</dbReference>
<feature type="domain" description="Aminotransferase class I/classII large" evidence="10">
    <location>
        <begin position="130"/>
        <end position="492"/>
    </location>
</feature>
<evidence type="ECO:0000256" key="7">
    <source>
        <dbReference type="ARBA" id="ARBA00077894"/>
    </source>
</evidence>
<dbReference type="GO" id="GO:0030170">
    <property type="term" value="F:pyridoxal phosphate binding"/>
    <property type="evidence" value="ECO:0007669"/>
    <property type="project" value="InterPro"/>
</dbReference>
<reference evidence="11" key="1">
    <citation type="submission" date="2014-02" db="EMBL/GenBank/DDBJ databases">
        <authorList>
            <person name="Genoscope - CEA"/>
        </authorList>
    </citation>
    <scope>NUCLEOTIDE SEQUENCE</scope>
    <source>
        <strain evidence="11">LS3</strain>
    </source>
</reference>
<dbReference type="Gene3D" id="3.40.640.10">
    <property type="entry name" value="Type I PLP-dependent aspartate aminotransferase-like (Major domain)"/>
    <property type="match status" value="1"/>
</dbReference>
<dbReference type="GO" id="GO:0042853">
    <property type="term" value="P:L-alanine catabolic process"/>
    <property type="evidence" value="ECO:0007669"/>
    <property type="project" value="UniProtKB-UniPathway"/>
</dbReference>
<keyword evidence="3" id="KW-0032">Aminotransferase</keyword>
<dbReference type="EMBL" id="HG937691">
    <property type="protein sequence ID" value="CDP33188.1"/>
    <property type="molecule type" value="Genomic_DNA"/>
</dbReference>
<name>A0A060SWX3_BLAAD</name>
<dbReference type="InterPro" id="IPR004839">
    <property type="entry name" value="Aminotransferase_I/II_large"/>
</dbReference>
<evidence type="ECO:0000256" key="5">
    <source>
        <dbReference type="ARBA" id="ARBA00022898"/>
    </source>
</evidence>
<sequence>MIARAMRLVRGSPAGTPTVLKTTSYRYFSCYKTTNMPLTVDRLNSRVVDAKYAVRGKLALRAEELRDQLAAKPGSLPFDEVINANIGNPQQLDQKPITFYRQVLALLQYPDMLQDTEAVSRLFHRDAVQRATTLLKEIGSVGAYSHSKGVPYIRKSIAKFIEERDGYSADPEHIYLTTGASGAVSNLISTLGQHQHSGFLIPIPQYPLYSATLTLCDATAVNYYLDESRSWETNTTQLKELIGESKNQGIDLRAIVVINPGNPTGAVLTEQNIRDIIHIAAEDHLVIIADEVYQANVYIGEFLSFKKVLRKMQEEHPGVYDHVELASLHSTSKGMIGECGQRGGYMELVGFSDEVQEHIYKLCSISLCPVVTGQALMELMVNPPKPGDESYEQFNAEVSHIFNSLKERAQRLYNAFKGMKGVSCEAPQGAMYLFPTITLPQKAIDEAAKQGYESADAFYCMELLNATGICVIPGSGFGQEPGTFHLRTTFLAPGADYADRFIKFHEEFMAKYE</sequence>
<keyword evidence="5" id="KW-0663">Pyridoxal phosphate</keyword>
<dbReference type="InterPro" id="IPR015421">
    <property type="entry name" value="PyrdxlP-dep_Trfase_major"/>
</dbReference>
<dbReference type="Pfam" id="PF00155">
    <property type="entry name" value="Aminotran_1_2"/>
    <property type="match status" value="1"/>
</dbReference>
<evidence type="ECO:0000256" key="3">
    <source>
        <dbReference type="ARBA" id="ARBA00022576"/>
    </source>
</evidence>
<dbReference type="AlphaFoldDB" id="A0A060SWX3"/>
<evidence type="ECO:0000256" key="6">
    <source>
        <dbReference type="ARBA" id="ARBA00025785"/>
    </source>
</evidence>
<dbReference type="Gene3D" id="1.10.287.1970">
    <property type="match status" value="1"/>
</dbReference>
<dbReference type="GO" id="GO:0008483">
    <property type="term" value="F:transaminase activity"/>
    <property type="evidence" value="ECO:0007669"/>
    <property type="project" value="UniProtKB-KW"/>
</dbReference>
<dbReference type="InterPro" id="IPR015422">
    <property type="entry name" value="PyrdxlP-dep_Trfase_small"/>
</dbReference>
<dbReference type="InterPro" id="IPR015424">
    <property type="entry name" value="PyrdxlP-dep_Trfase"/>
</dbReference>
<evidence type="ECO:0000256" key="1">
    <source>
        <dbReference type="ARBA" id="ARBA00001933"/>
    </source>
</evidence>
<protein>
    <recommendedName>
        <fullName evidence="7">Glutamate pyruvate transaminase</fullName>
    </recommendedName>
    <alternativeName>
        <fullName evidence="8">Glutamic--alanine transaminase</fullName>
    </alternativeName>
    <alternativeName>
        <fullName evidence="9">Glutamic--pyruvic transaminase</fullName>
    </alternativeName>
</protein>
<dbReference type="PhylomeDB" id="A0A060SWX3"/>
<dbReference type="FunFam" id="3.40.640.10:FF:000012">
    <property type="entry name" value="alanine aminotransferase 2"/>
    <property type="match status" value="1"/>
</dbReference>
<dbReference type="UniPathway" id="UPA00528">
    <property type="reaction ID" value="UER00586"/>
</dbReference>
<evidence type="ECO:0000256" key="8">
    <source>
        <dbReference type="ARBA" id="ARBA00078532"/>
    </source>
</evidence>
<evidence type="ECO:0000256" key="9">
    <source>
        <dbReference type="ARBA" id="ARBA00080525"/>
    </source>
</evidence>